<dbReference type="Gene3D" id="3.40.50.1820">
    <property type="entry name" value="alpha/beta hydrolase"/>
    <property type="match status" value="1"/>
</dbReference>
<dbReference type="AlphaFoldDB" id="A0A167BDA1"/>
<evidence type="ECO:0000313" key="4">
    <source>
        <dbReference type="Proteomes" id="UP000076503"/>
    </source>
</evidence>
<dbReference type="SUPFAM" id="SSF82171">
    <property type="entry name" value="DPP6 N-terminal domain-like"/>
    <property type="match status" value="1"/>
</dbReference>
<dbReference type="PANTHER" id="PTHR42776:SF28">
    <property type="entry name" value="GLUTAMYL ENDOPEPTIDASE, CHLOROPLASTIC-RELATED"/>
    <property type="match status" value="1"/>
</dbReference>
<dbReference type="InterPro" id="IPR029058">
    <property type="entry name" value="AB_hydrolase_fold"/>
</dbReference>
<feature type="domain" description="Peptidase S9 prolyl oligopeptidase catalytic" evidence="2">
    <location>
        <begin position="619"/>
        <end position="776"/>
    </location>
</feature>
<dbReference type="GO" id="GO:0006508">
    <property type="term" value="P:proteolysis"/>
    <property type="evidence" value="ECO:0007669"/>
    <property type="project" value="InterPro"/>
</dbReference>
<gene>
    <name evidence="3" type="ORF">N476_24530</name>
</gene>
<sequence>MLSGIGYADASTYRQPSAEMAELIQHHSVPEALVNSQGSWMALLTAQTEAHSNSSTSNLLGVYFNTNTNLHTDLPRYSSLSFKHIDTGAVLNVTGIPQGNIVHPTWSANGRYLAFVLETTTSAHLWIYDIKRRKPKSLSSFALNGFAIKKPFEWLADGSGLIANIRVNLSHSKVRHKVTSDAGTGPLVVTSTAKIAEVDNEGFSAAKQSQFMQFALGQLYKVPLNGKAVAIGQPAYFSEFKSSPDSTNLIVAMIDVQNLSDMSEQDFDNQSFSVWQIWGMRGVPLYEVFRPKSILSEQDILAQPFVDSTLKRGFQWRADKGATLVWAQSEPDDDNESLYSISAPFRRDPRLYTDVEGRVSKIIWGDNQLSLMVIESDQDNKSYYSFSPLTPERAKVRLSLFDDMGSGEQRELVMTKNELGVPVVKVAGGRYLFLKGTKRQDGVDVPYLARFDARGNLITPIWQSSAPYFEQVIAVLADDGMQFVTRKESKDNPTNYFSRNLTFDVVEQLTKHAHPYPSMQPIRKEEMQFKVGADKVIKGDFYLPNSFDPSLGRIPLVIWLNNGEQNIANQEIDSPYLFPELNAMNGVPFVHEGYAVLNLKNMPVLSAKLQGPQLDKQLRDAAKVVIDTLVSQGIADKSKIAIGGHGLAATNVMKLLTQTDMFVTGIARSGTYNLTLAPFMFGDEAQSLWAQQDKYLANSPLYFAQNMKSSVLLMHGYRDRQVGSYPVQSERMFSALNDLGKTARLVLLPNSDHTFSDDKDLLHMLYEQQQWLKLHFDPLPEVEELDQVPEALRFELPSEQETEFEYPSPWG</sequence>
<dbReference type="PANTHER" id="PTHR42776">
    <property type="entry name" value="SERINE PEPTIDASE S9 FAMILY MEMBER"/>
    <property type="match status" value="1"/>
</dbReference>
<keyword evidence="1" id="KW-0378">Hydrolase</keyword>
<reference evidence="3 4" key="1">
    <citation type="submission" date="2013-07" db="EMBL/GenBank/DDBJ databases">
        <title>Comparative Genomic and Metabolomic Analysis of Twelve Strains of Pseudoalteromonas luteoviolacea.</title>
        <authorList>
            <person name="Vynne N.G."/>
            <person name="Mansson M."/>
            <person name="Gram L."/>
        </authorList>
    </citation>
    <scope>NUCLEOTIDE SEQUENCE [LARGE SCALE GENOMIC DNA]</scope>
    <source>
        <strain evidence="3 4">H33</strain>
    </source>
</reference>
<dbReference type="InterPro" id="IPR011042">
    <property type="entry name" value="6-blade_b-propeller_TolB-like"/>
</dbReference>
<dbReference type="SUPFAM" id="SSF53474">
    <property type="entry name" value="alpha/beta-Hydrolases"/>
    <property type="match status" value="1"/>
</dbReference>
<evidence type="ECO:0000256" key="1">
    <source>
        <dbReference type="ARBA" id="ARBA00022801"/>
    </source>
</evidence>
<dbReference type="GO" id="GO:0004252">
    <property type="term" value="F:serine-type endopeptidase activity"/>
    <property type="evidence" value="ECO:0007669"/>
    <property type="project" value="TreeGrafter"/>
</dbReference>
<organism evidence="3 4">
    <name type="scientific">Pseudoalteromonas luteoviolacea H33</name>
    <dbReference type="NCBI Taxonomy" id="1365251"/>
    <lineage>
        <taxon>Bacteria</taxon>
        <taxon>Pseudomonadati</taxon>
        <taxon>Pseudomonadota</taxon>
        <taxon>Gammaproteobacteria</taxon>
        <taxon>Alteromonadales</taxon>
        <taxon>Pseudoalteromonadaceae</taxon>
        <taxon>Pseudoalteromonas</taxon>
    </lineage>
</organism>
<evidence type="ECO:0000259" key="2">
    <source>
        <dbReference type="Pfam" id="PF00326"/>
    </source>
</evidence>
<dbReference type="InterPro" id="IPR001375">
    <property type="entry name" value="Peptidase_S9_cat"/>
</dbReference>
<protein>
    <recommendedName>
        <fullName evidence="2">Peptidase S9 prolyl oligopeptidase catalytic domain-containing protein</fullName>
    </recommendedName>
</protein>
<name>A0A167BDA1_9GAMM</name>
<proteinExistence type="predicted"/>
<dbReference type="PATRIC" id="fig|1365251.3.peg.4391"/>
<dbReference type="Gene3D" id="2.120.10.30">
    <property type="entry name" value="TolB, C-terminal domain"/>
    <property type="match status" value="1"/>
</dbReference>
<dbReference type="EMBL" id="AUXZ01000118">
    <property type="protein sequence ID" value="KZN46404.1"/>
    <property type="molecule type" value="Genomic_DNA"/>
</dbReference>
<dbReference type="Proteomes" id="UP000076503">
    <property type="component" value="Unassembled WGS sequence"/>
</dbReference>
<accession>A0A167BDA1</accession>
<evidence type="ECO:0000313" key="3">
    <source>
        <dbReference type="EMBL" id="KZN46404.1"/>
    </source>
</evidence>
<comment type="caution">
    <text evidence="3">The sequence shown here is derived from an EMBL/GenBank/DDBJ whole genome shotgun (WGS) entry which is preliminary data.</text>
</comment>
<dbReference type="Pfam" id="PF00326">
    <property type="entry name" value="Peptidase_S9"/>
    <property type="match status" value="1"/>
</dbReference>